<gene>
    <name evidence="2" type="ORF">CRE_23793</name>
</gene>
<protein>
    <submittedName>
        <fullName evidence="2">Uncharacterized protein</fullName>
    </submittedName>
</protein>
<evidence type="ECO:0000256" key="1">
    <source>
        <dbReference type="SAM" id="MobiDB-lite"/>
    </source>
</evidence>
<accession>E3NMY2</accession>
<sequence length="241" mass="27331">HADDRTDPPGFLESEDRGEHAGGECYDRGSRESFPRLVRADPRRHLVLAERHSRGVRADIDRDDDEHQCEHPPLAPVGHEQQHAERTEERDVDEGEQPREDVSDERLRRGLPLREEPLDQPPDGEQDRTREQAEHHAGGTEEVGAPDHDEPAEHDPDARHPAARGAERGREFNERDRDDRGDEQREEVLPDEQAHQEERAEGDARTDREEQVASRTGFDLGVGGFELCAKLLAPLGARHLD</sequence>
<dbReference type="EMBL" id="DS269124">
    <property type="protein sequence ID" value="EFP09081.1"/>
    <property type="molecule type" value="Genomic_DNA"/>
</dbReference>
<evidence type="ECO:0000313" key="2">
    <source>
        <dbReference type="EMBL" id="EFP09081.1"/>
    </source>
</evidence>
<dbReference type="InParanoid" id="E3NMY2"/>
<proteinExistence type="predicted"/>
<dbReference type="AlphaFoldDB" id="E3NMY2"/>
<reference evidence="2" key="1">
    <citation type="submission" date="2007-07" db="EMBL/GenBank/DDBJ databases">
        <title>PCAP assembly of the Caenorhabditis remanei genome.</title>
        <authorList>
            <consortium name="The Caenorhabditis remanei Sequencing Consortium"/>
            <person name="Wilson R.K."/>
        </authorList>
    </citation>
    <scope>NUCLEOTIDE SEQUENCE [LARGE SCALE GENOMIC DNA]</scope>
    <source>
        <strain evidence="2">PB4641</strain>
    </source>
</reference>
<feature type="compositionally biased region" description="Basic and acidic residues" evidence="1">
    <location>
        <begin position="96"/>
        <end position="117"/>
    </location>
</feature>
<feature type="compositionally biased region" description="Basic and acidic residues" evidence="1">
    <location>
        <begin position="14"/>
        <end position="60"/>
    </location>
</feature>
<evidence type="ECO:0000313" key="3">
    <source>
        <dbReference type="Proteomes" id="UP000008281"/>
    </source>
</evidence>
<organism evidence="3">
    <name type="scientific">Caenorhabditis remanei</name>
    <name type="common">Caenorhabditis vulgaris</name>
    <dbReference type="NCBI Taxonomy" id="31234"/>
    <lineage>
        <taxon>Eukaryota</taxon>
        <taxon>Metazoa</taxon>
        <taxon>Ecdysozoa</taxon>
        <taxon>Nematoda</taxon>
        <taxon>Chromadorea</taxon>
        <taxon>Rhabditida</taxon>
        <taxon>Rhabditina</taxon>
        <taxon>Rhabditomorpha</taxon>
        <taxon>Rhabditoidea</taxon>
        <taxon>Rhabditidae</taxon>
        <taxon>Peloderinae</taxon>
        <taxon>Caenorhabditis</taxon>
    </lineage>
</organism>
<feature type="non-terminal residue" evidence="2">
    <location>
        <position position="1"/>
    </location>
</feature>
<feature type="region of interest" description="Disordered" evidence="1">
    <location>
        <begin position="1"/>
        <end position="212"/>
    </location>
</feature>
<feature type="compositionally biased region" description="Basic and acidic residues" evidence="1">
    <location>
        <begin position="80"/>
        <end position="89"/>
    </location>
</feature>
<keyword evidence="3" id="KW-1185">Reference proteome</keyword>
<dbReference type="Proteomes" id="UP000008281">
    <property type="component" value="Unassembled WGS sequence"/>
</dbReference>
<name>E3NMY2_CAERE</name>
<feature type="compositionally biased region" description="Basic and acidic residues" evidence="1">
    <location>
        <begin position="125"/>
        <end position="212"/>
    </location>
</feature>
<dbReference type="HOGENOM" id="CLU_1154138_0_0_1"/>